<organism evidence="2">
    <name type="scientific">marine sediment metagenome</name>
    <dbReference type="NCBI Taxonomy" id="412755"/>
    <lineage>
        <taxon>unclassified sequences</taxon>
        <taxon>metagenomes</taxon>
        <taxon>ecological metagenomes</taxon>
    </lineage>
</organism>
<dbReference type="InterPro" id="IPR018964">
    <property type="entry name" value="Phage_phiJL001_Gp84_C"/>
</dbReference>
<gene>
    <name evidence="2" type="ORF">LCGC14_0425630</name>
</gene>
<evidence type="ECO:0000259" key="1">
    <source>
        <dbReference type="Pfam" id="PF09356"/>
    </source>
</evidence>
<evidence type="ECO:0000313" key="2">
    <source>
        <dbReference type="EMBL" id="KKN70961.1"/>
    </source>
</evidence>
<dbReference type="EMBL" id="LAZR01000393">
    <property type="protein sequence ID" value="KKN70961.1"/>
    <property type="molecule type" value="Genomic_DNA"/>
</dbReference>
<proteinExistence type="predicted"/>
<dbReference type="NCBIfam" id="TIGR02218">
    <property type="entry name" value="phg_TIGR02218"/>
    <property type="match status" value="1"/>
</dbReference>
<protein>
    <recommendedName>
        <fullName evidence="1">Bacteriophage phiJL001 Gp84 C-terminal domain-containing protein</fullName>
    </recommendedName>
</protein>
<accession>A0A0F9VBN7</accession>
<sequence>MATVSIAGIISGVSTALAKITISGYTGDERSLTNAGPEELYLFNEADTNFWAFTSSDSDILFSGRTYQAVLIKRGNINLNANSLKTQLELEVAINNSFVINFRNGPIERPVQLTIYRRHNYSPTDFVTYWDGFVRAVKFNPKRAGIIAGLRTVSIKRLGLMLKYQRTCGLALYSTRCGILKADTDFFVTGTVLTVDSVTITATEFGTEVDGWFLGGSFRTNDFSMNQKIVFHEGTTIRVSRAVASLEVGDAFTARAGCDWARATCRNKFANELNYGGYPYLPNKNPFEGDAIL</sequence>
<name>A0A0F9VBN7_9ZZZZ</name>
<feature type="domain" description="Bacteriophage phiJL001 Gp84 C-terminal" evidence="1">
    <location>
        <begin position="211"/>
        <end position="284"/>
    </location>
</feature>
<reference evidence="2" key="1">
    <citation type="journal article" date="2015" name="Nature">
        <title>Complex archaea that bridge the gap between prokaryotes and eukaryotes.</title>
        <authorList>
            <person name="Spang A."/>
            <person name="Saw J.H."/>
            <person name="Jorgensen S.L."/>
            <person name="Zaremba-Niedzwiedzka K."/>
            <person name="Martijn J."/>
            <person name="Lind A.E."/>
            <person name="van Eijk R."/>
            <person name="Schleper C."/>
            <person name="Guy L."/>
            <person name="Ettema T.J."/>
        </authorList>
    </citation>
    <scope>NUCLEOTIDE SEQUENCE</scope>
</reference>
<dbReference type="InterPro" id="IPR011928">
    <property type="entry name" value="Phage_phiJL001_Gp84"/>
</dbReference>
<dbReference type="AlphaFoldDB" id="A0A0F9VBN7"/>
<comment type="caution">
    <text evidence="2">The sequence shown here is derived from an EMBL/GenBank/DDBJ whole genome shotgun (WGS) entry which is preliminary data.</text>
</comment>
<dbReference type="Pfam" id="PF09356">
    <property type="entry name" value="Phage_BR0599"/>
    <property type="match status" value="1"/>
</dbReference>